<dbReference type="InterPro" id="IPR050317">
    <property type="entry name" value="Plant_Fungal_Acyltransferase"/>
</dbReference>
<evidence type="ECO:0000313" key="2">
    <source>
        <dbReference type="EnsemblPlants" id="Kaladp0029s0060.1.v1.1"/>
    </source>
</evidence>
<dbReference type="Gramene" id="Kaladp0029s0060.1.v1.1">
    <property type="protein sequence ID" value="Kaladp0029s0060.1.v1.1"/>
    <property type="gene ID" value="Kaladp0029s0060.v1.1"/>
</dbReference>
<organism evidence="2 3">
    <name type="scientific">Kalanchoe fedtschenkoi</name>
    <name type="common">Lavender scallops</name>
    <name type="synonym">South American air plant</name>
    <dbReference type="NCBI Taxonomy" id="63787"/>
    <lineage>
        <taxon>Eukaryota</taxon>
        <taxon>Viridiplantae</taxon>
        <taxon>Streptophyta</taxon>
        <taxon>Embryophyta</taxon>
        <taxon>Tracheophyta</taxon>
        <taxon>Spermatophyta</taxon>
        <taxon>Magnoliopsida</taxon>
        <taxon>eudicotyledons</taxon>
        <taxon>Gunneridae</taxon>
        <taxon>Pentapetalae</taxon>
        <taxon>Saxifragales</taxon>
        <taxon>Crassulaceae</taxon>
        <taxon>Kalanchoe</taxon>
    </lineage>
</organism>
<dbReference type="OMA" id="MSICLDM"/>
<evidence type="ECO:0000313" key="3">
    <source>
        <dbReference type="Proteomes" id="UP000594263"/>
    </source>
</evidence>
<protein>
    <submittedName>
        <fullName evidence="2">Uncharacterized protein</fullName>
    </submittedName>
</protein>
<reference evidence="2" key="1">
    <citation type="submission" date="2021-01" db="UniProtKB">
        <authorList>
            <consortium name="EnsemblPlants"/>
        </authorList>
    </citation>
    <scope>IDENTIFICATION</scope>
</reference>
<dbReference type="PANTHER" id="PTHR31642:SF26">
    <property type="entry name" value="HXXXD-TYPE ACYL-TRANSFERASE FAMILY PROTEIN"/>
    <property type="match status" value="1"/>
</dbReference>
<dbReference type="AlphaFoldDB" id="A0A7N0ZT73"/>
<dbReference type="PANTHER" id="PTHR31642">
    <property type="entry name" value="TRICHOTHECENE 3-O-ACETYLTRANSFERASE"/>
    <property type="match status" value="1"/>
</dbReference>
<proteinExistence type="inferred from homology"/>
<evidence type="ECO:0000256" key="1">
    <source>
        <dbReference type="ARBA" id="ARBA00009861"/>
    </source>
</evidence>
<dbReference type="Proteomes" id="UP000594263">
    <property type="component" value="Unplaced"/>
</dbReference>
<dbReference type="Pfam" id="PF02458">
    <property type="entry name" value="Transferase"/>
    <property type="match status" value="1"/>
</dbReference>
<dbReference type="InterPro" id="IPR023213">
    <property type="entry name" value="CAT-like_dom_sf"/>
</dbReference>
<sequence>MVRVTRICKRTVISTKPVQPGKFHRFSVLDRTMERNHLKAVYYYATPPGKYATGELIRAWRESLSAVLTWYPVVTGRLVRDENGHWMVKCNDAGLRTVEATATGSLEDCLAHLDRGKEIANFIHWEDMFYKPYYWSTFYIQITEFEEGGVAIGLSCTHLLADPTTTAMFMKAWADTTLTGKMASPPFFHPLPPRRPGNRKMGREPYTHLISHYESSRNLSPLTTSGEDIATVSLLFTDAMVRAVMESARGDHDEGVGFSPFEGLSGLFWACISRIRGLKDELMSMAISVDARKVLGLDKGYFGNCVVYNKVVSSEEGAAPHQAAKAISRAVAEMDSEGIMDLVEWLEQKDGQYHPSLDGTELVCADLEGLEESKRAVFDQDAGGGGPVRVSYYLEPFFGEGHVLIMPSTSGGDGAMSRVVMVTLPRDEVTRVCEDELVRSFCPTVVMRS</sequence>
<keyword evidence="3" id="KW-1185">Reference proteome</keyword>
<dbReference type="GO" id="GO:0016747">
    <property type="term" value="F:acyltransferase activity, transferring groups other than amino-acyl groups"/>
    <property type="evidence" value="ECO:0007669"/>
    <property type="project" value="TreeGrafter"/>
</dbReference>
<dbReference type="Gene3D" id="3.30.559.10">
    <property type="entry name" value="Chloramphenicol acetyltransferase-like domain"/>
    <property type="match status" value="2"/>
</dbReference>
<name>A0A7N0ZT73_KALFE</name>
<dbReference type="EnsemblPlants" id="Kaladp0029s0060.1.v1.1">
    <property type="protein sequence ID" value="Kaladp0029s0060.1.v1.1"/>
    <property type="gene ID" value="Kaladp0029s0060.v1.1"/>
</dbReference>
<accession>A0A7N0ZT73</accession>
<comment type="similarity">
    <text evidence="1">Belongs to the plant acyltransferase family.</text>
</comment>